<dbReference type="Proteomes" id="UP000276133">
    <property type="component" value="Unassembled WGS sequence"/>
</dbReference>
<proteinExistence type="predicted"/>
<organism evidence="1 2">
    <name type="scientific">Brachionus plicatilis</name>
    <name type="common">Marine rotifer</name>
    <name type="synonym">Brachionus muelleri</name>
    <dbReference type="NCBI Taxonomy" id="10195"/>
    <lineage>
        <taxon>Eukaryota</taxon>
        <taxon>Metazoa</taxon>
        <taxon>Spiralia</taxon>
        <taxon>Gnathifera</taxon>
        <taxon>Rotifera</taxon>
        <taxon>Eurotatoria</taxon>
        <taxon>Monogononta</taxon>
        <taxon>Pseudotrocha</taxon>
        <taxon>Ploima</taxon>
        <taxon>Brachionidae</taxon>
        <taxon>Brachionus</taxon>
    </lineage>
</organism>
<name>A0A3M7QMD4_BRAPC</name>
<accession>A0A3M7QMD4</accession>
<protein>
    <submittedName>
        <fullName evidence="1">Uncharacterized protein</fullName>
    </submittedName>
</protein>
<gene>
    <name evidence="1" type="ORF">BpHYR1_043037</name>
</gene>
<sequence>MNKSNIETIALPKLFALESNEGIRSELTIDKLKNEQKISENASEFTTVSSLGSNDKFRKISRARFQTNFSHRLCFSNHIPLRFYSNKTLLSNWFEDRLHLEDKLKNLSKSSLINKKTKVEQKMDFKCFVMRIEIDHKFFYLTSQFPHFLDLNFIKKINEETSESSLRFFRVRNGLIEDNFKSLTYSENVCILTCDRKYCLSSGSDFLDREKSSGLLSVHFVSIDDRIGSKSVWTIEPKESKHDRRIILEKSNTPIDRNDLVLIKNYVTNKYICVAFRNRRPKIVLDRLYSRINQNVYWKI</sequence>
<dbReference type="EMBL" id="REGN01005734">
    <property type="protein sequence ID" value="RNA12254.1"/>
    <property type="molecule type" value="Genomic_DNA"/>
</dbReference>
<comment type="caution">
    <text evidence="1">The sequence shown here is derived from an EMBL/GenBank/DDBJ whole genome shotgun (WGS) entry which is preliminary data.</text>
</comment>
<dbReference type="AlphaFoldDB" id="A0A3M7QMD4"/>
<evidence type="ECO:0000313" key="2">
    <source>
        <dbReference type="Proteomes" id="UP000276133"/>
    </source>
</evidence>
<evidence type="ECO:0000313" key="1">
    <source>
        <dbReference type="EMBL" id="RNA12254.1"/>
    </source>
</evidence>
<reference evidence="1 2" key="1">
    <citation type="journal article" date="2018" name="Sci. Rep.">
        <title>Genomic signatures of local adaptation to the degree of environmental predictability in rotifers.</title>
        <authorList>
            <person name="Franch-Gras L."/>
            <person name="Hahn C."/>
            <person name="Garcia-Roger E.M."/>
            <person name="Carmona M.J."/>
            <person name="Serra M."/>
            <person name="Gomez A."/>
        </authorList>
    </citation>
    <scope>NUCLEOTIDE SEQUENCE [LARGE SCALE GENOMIC DNA]</scope>
    <source>
        <strain evidence="1">HYR1</strain>
    </source>
</reference>
<keyword evidence="2" id="KW-1185">Reference proteome</keyword>